<protein>
    <submittedName>
        <fullName evidence="2">Uncharacterized protein</fullName>
    </submittedName>
</protein>
<evidence type="ECO:0000313" key="3">
    <source>
        <dbReference type="Proteomes" id="UP000193719"/>
    </source>
</evidence>
<reference evidence="2 3" key="2">
    <citation type="submission" date="2016-08" db="EMBL/GenBank/DDBJ databases">
        <title>Pervasive Adenine N6-methylation of Active Genes in Fungi.</title>
        <authorList>
            <consortium name="DOE Joint Genome Institute"/>
            <person name="Mondo S.J."/>
            <person name="Dannebaum R.O."/>
            <person name="Kuo R.C."/>
            <person name="Labutti K."/>
            <person name="Haridas S."/>
            <person name="Kuo A."/>
            <person name="Salamov A."/>
            <person name="Ahrendt S.R."/>
            <person name="Lipzen A."/>
            <person name="Sullivan W."/>
            <person name="Andreopoulos W.B."/>
            <person name="Clum A."/>
            <person name="Lindquist E."/>
            <person name="Daum C."/>
            <person name="Ramamoorthy G.K."/>
            <person name="Gryganskyi A."/>
            <person name="Culley D."/>
            <person name="Magnuson J.K."/>
            <person name="James T.Y."/>
            <person name="O'Malley M.A."/>
            <person name="Stajich J.E."/>
            <person name="Spatafora J.W."/>
            <person name="Visel A."/>
            <person name="Grigoriev I.V."/>
        </authorList>
    </citation>
    <scope>NUCLEOTIDE SEQUENCE [LARGE SCALE GENOMIC DNA]</scope>
    <source>
        <strain evidence="3">finn</strain>
    </source>
</reference>
<feature type="transmembrane region" description="Helical" evidence="1">
    <location>
        <begin position="112"/>
        <end position="131"/>
    </location>
</feature>
<dbReference type="EMBL" id="MCFH01000006">
    <property type="protein sequence ID" value="ORX57094.1"/>
    <property type="molecule type" value="Genomic_DNA"/>
</dbReference>
<keyword evidence="1" id="KW-1133">Transmembrane helix</keyword>
<accession>A0A1Y1VI71</accession>
<comment type="caution">
    <text evidence="2">The sequence shown here is derived from an EMBL/GenBank/DDBJ whole genome shotgun (WGS) entry which is preliminary data.</text>
</comment>
<dbReference type="AlphaFoldDB" id="A0A1Y1VI71"/>
<name>A0A1Y1VI71_9FUNG</name>
<dbReference type="Proteomes" id="UP000193719">
    <property type="component" value="Unassembled WGS sequence"/>
</dbReference>
<reference evidence="2 3" key="1">
    <citation type="submission" date="2016-08" db="EMBL/GenBank/DDBJ databases">
        <title>Genomes of anaerobic fungi encode conserved fungal cellulosomes for biomass hydrolysis.</title>
        <authorList>
            <consortium name="DOE Joint Genome Institute"/>
            <person name="Haitjema C.H."/>
            <person name="Gilmore S.P."/>
            <person name="Henske J.K."/>
            <person name="Solomon K.V."/>
            <person name="De Groot R."/>
            <person name="Kuo A."/>
            <person name="Mondo S.J."/>
            <person name="Salamov A.A."/>
            <person name="Labutti K."/>
            <person name="Zhao Z."/>
            <person name="Chiniquy J."/>
            <person name="Barry K."/>
            <person name="Brewer H.M."/>
            <person name="Purvine S.O."/>
            <person name="Wright A.T."/>
            <person name="Boxma B."/>
            <person name="Van Alen T."/>
            <person name="Hackstein J.H."/>
            <person name="Baker S.E."/>
            <person name="Grigoriev I.V."/>
            <person name="O'Malley M.A."/>
        </authorList>
    </citation>
    <scope>NUCLEOTIDE SEQUENCE [LARGE SCALE GENOMIC DNA]</scope>
    <source>
        <strain evidence="3">finn</strain>
    </source>
</reference>
<evidence type="ECO:0000256" key="1">
    <source>
        <dbReference type="SAM" id="Phobius"/>
    </source>
</evidence>
<organism evidence="2 3">
    <name type="scientific">Piromyces finnis</name>
    <dbReference type="NCBI Taxonomy" id="1754191"/>
    <lineage>
        <taxon>Eukaryota</taxon>
        <taxon>Fungi</taxon>
        <taxon>Fungi incertae sedis</taxon>
        <taxon>Chytridiomycota</taxon>
        <taxon>Chytridiomycota incertae sedis</taxon>
        <taxon>Neocallimastigomycetes</taxon>
        <taxon>Neocallimastigales</taxon>
        <taxon>Neocallimastigaceae</taxon>
        <taxon>Piromyces</taxon>
    </lineage>
</organism>
<keyword evidence="3" id="KW-1185">Reference proteome</keyword>
<evidence type="ECO:0000313" key="2">
    <source>
        <dbReference type="EMBL" id="ORX57094.1"/>
    </source>
</evidence>
<keyword evidence="1" id="KW-0812">Transmembrane</keyword>
<gene>
    <name evidence="2" type="ORF">BCR36DRAFT_409417</name>
</gene>
<keyword evidence="1" id="KW-0472">Membrane</keyword>
<sequence>MIHKENNCVRHPKKAVATKYENLLDVIEKCFPDNDDGDNANSNDDNNINQEICTEIKGISTDPNGGFIFIHAKKTVKKNNKNTKKQELEKGLIIRLLSIAYSFLKKDFYKKIAFIIIALVFNIFISYIYTIR</sequence>
<proteinExistence type="predicted"/>